<dbReference type="AlphaFoldDB" id="A0A1C7EA36"/>
<dbReference type="KEGG" id="ppla:BBI15_10090"/>
<dbReference type="SUPFAM" id="SSF53335">
    <property type="entry name" value="S-adenosyl-L-methionine-dependent methyltransferases"/>
    <property type="match status" value="1"/>
</dbReference>
<proteinExistence type="predicted"/>
<dbReference type="InterPro" id="IPR013216">
    <property type="entry name" value="Methyltransf_11"/>
</dbReference>
<dbReference type="PANTHER" id="PTHR43591">
    <property type="entry name" value="METHYLTRANSFERASE"/>
    <property type="match status" value="1"/>
</dbReference>
<evidence type="ECO:0000313" key="3">
    <source>
        <dbReference type="Proteomes" id="UP000092650"/>
    </source>
</evidence>
<feature type="domain" description="Methyltransferase type 11" evidence="1">
    <location>
        <begin position="48"/>
        <end position="139"/>
    </location>
</feature>
<evidence type="ECO:0000259" key="1">
    <source>
        <dbReference type="Pfam" id="PF08241"/>
    </source>
</evidence>
<dbReference type="OrthoDB" id="323463at2"/>
<evidence type="ECO:0000313" key="2">
    <source>
        <dbReference type="EMBL" id="ANU20541.1"/>
    </source>
</evidence>
<organism evidence="2 3">
    <name type="scientific">Planococcus plakortidis</name>
    <dbReference type="NCBI Taxonomy" id="1038856"/>
    <lineage>
        <taxon>Bacteria</taxon>
        <taxon>Bacillati</taxon>
        <taxon>Bacillota</taxon>
        <taxon>Bacilli</taxon>
        <taxon>Bacillales</taxon>
        <taxon>Caryophanaceae</taxon>
        <taxon>Planococcus</taxon>
    </lineage>
</organism>
<dbReference type="Proteomes" id="UP000092650">
    <property type="component" value="Chromosome"/>
</dbReference>
<name>A0A1C7EA36_9BACL</name>
<dbReference type="Pfam" id="PF08241">
    <property type="entry name" value="Methyltransf_11"/>
    <property type="match status" value="1"/>
</dbReference>
<dbReference type="RefSeq" id="WP_068870658.1">
    <property type="nucleotide sequence ID" value="NZ_CP016539.2"/>
</dbReference>
<keyword evidence="3" id="KW-1185">Reference proteome</keyword>
<protein>
    <submittedName>
        <fullName evidence="2">Phosphatidylethanolamine N-methyltransferase</fullName>
    </submittedName>
</protein>
<reference evidence="2" key="1">
    <citation type="submission" date="2016-10" db="EMBL/GenBank/DDBJ databases">
        <authorList>
            <person name="See-Too W.S."/>
        </authorList>
    </citation>
    <scope>NUCLEOTIDE SEQUENCE [LARGE SCALE GENOMIC DNA]</scope>
    <source>
        <strain evidence="2">DSM 23997</strain>
    </source>
</reference>
<dbReference type="EMBL" id="CP016539">
    <property type="protein sequence ID" value="ANU20541.1"/>
    <property type="molecule type" value="Genomic_DNA"/>
</dbReference>
<dbReference type="InterPro" id="IPR029063">
    <property type="entry name" value="SAM-dependent_MTases_sf"/>
</dbReference>
<accession>A0A1C7EA36</accession>
<dbReference type="GO" id="GO:0008757">
    <property type="term" value="F:S-adenosylmethionine-dependent methyltransferase activity"/>
    <property type="evidence" value="ECO:0007669"/>
    <property type="project" value="InterPro"/>
</dbReference>
<gene>
    <name evidence="2" type="ORF">BBI15_10090</name>
</gene>
<dbReference type="STRING" id="1038856.BBI15_10090"/>
<sequence>MNNAWNKIMYRIWSPIYDQIFNTGPFLEARKKVFQDVKFEKHSNLLFVGVGTGADLELFNPQHFTITAIDLSLDMLEKARKKYPDSAISFLEMDAQKLDFDDDQFDFVIASLILSVVPDPNSCLREMTRVLKNGGELIIFDKFSSIETSSSVRRRLARPFVKILGTDIALNFEALFEENKYYLKLIDKSPVMFNGFYTKIRLRKD</sequence>
<dbReference type="CDD" id="cd02440">
    <property type="entry name" value="AdoMet_MTases"/>
    <property type="match status" value="1"/>
</dbReference>
<dbReference type="GO" id="GO:0032259">
    <property type="term" value="P:methylation"/>
    <property type="evidence" value="ECO:0007669"/>
    <property type="project" value="UniProtKB-KW"/>
</dbReference>
<dbReference type="Gene3D" id="3.40.50.150">
    <property type="entry name" value="Vaccinia Virus protein VP39"/>
    <property type="match status" value="1"/>
</dbReference>